<dbReference type="Gene3D" id="3.40.50.2000">
    <property type="entry name" value="Glycogen Phosphorylase B"/>
    <property type="match status" value="2"/>
</dbReference>
<dbReference type="EMBL" id="BALE01000010">
    <property type="protein sequence ID" value="GAN53769.1"/>
    <property type="molecule type" value="Genomic_DNA"/>
</dbReference>
<comment type="caution">
    <text evidence="3">The sequence shown here is derived from an EMBL/GenBank/DDBJ whole genome shotgun (WGS) entry which is preliminary data.</text>
</comment>
<dbReference type="CDD" id="cd03801">
    <property type="entry name" value="GT4_PimA-like"/>
    <property type="match status" value="1"/>
</dbReference>
<reference evidence="3 4" key="1">
    <citation type="submission" date="2012-10" db="EMBL/GenBank/DDBJ databases">
        <title>Genome sequencing of Tanticharoenia sakaeratensis NBRC 103193.</title>
        <authorList>
            <person name="Azuma Y."/>
            <person name="Hadano H."/>
            <person name="Hirakawa H."/>
            <person name="Matsushita K."/>
        </authorList>
    </citation>
    <scope>NUCLEOTIDE SEQUENCE [LARGE SCALE GENOMIC DNA]</scope>
    <source>
        <strain evidence="3 4">NBRC 103193</strain>
    </source>
</reference>
<keyword evidence="4" id="KW-1185">Reference proteome</keyword>
<dbReference type="Pfam" id="PF13439">
    <property type="entry name" value="Glyco_transf_4"/>
    <property type="match status" value="1"/>
</dbReference>
<dbReference type="PANTHER" id="PTHR12526:SF630">
    <property type="entry name" value="GLYCOSYLTRANSFERASE"/>
    <property type="match status" value="1"/>
</dbReference>
<dbReference type="AlphaFoldDB" id="A0A0D6MJE8"/>
<feature type="domain" description="Glycosyltransferase subfamily 4-like N-terminal" evidence="2">
    <location>
        <begin position="13"/>
        <end position="160"/>
    </location>
</feature>
<dbReference type="SUPFAM" id="SSF53756">
    <property type="entry name" value="UDP-Glycosyltransferase/glycogen phosphorylase"/>
    <property type="match status" value="1"/>
</dbReference>
<dbReference type="PANTHER" id="PTHR12526">
    <property type="entry name" value="GLYCOSYLTRANSFERASE"/>
    <property type="match status" value="1"/>
</dbReference>
<organism evidence="3 4">
    <name type="scientific">Tanticharoenia sakaeratensis NBRC 103193</name>
    <dbReference type="NCBI Taxonomy" id="1231623"/>
    <lineage>
        <taxon>Bacteria</taxon>
        <taxon>Pseudomonadati</taxon>
        <taxon>Pseudomonadota</taxon>
        <taxon>Alphaproteobacteria</taxon>
        <taxon>Acetobacterales</taxon>
        <taxon>Acetobacteraceae</taxon>
        <taxon>Tanticharoenia</taxon>
    </lineage>
</organism>
<evidence type="ECO:0000259" key="1">
    <source>
        <dbReference type="Pfam" id="PF00534"/>
    </source>
</evidence>
<evidence type="ECO:0000313" key="3">
    <source>
        <dbReference type="EMBL" id="GAN53769.1"/>
    </source>
</evidence>
<evidence type="ECO:0000313" key="4">
    <source>
        <dbReference type="Proteomes" id="UP000032679"/>
    </source>
</evidence>
<dbReference type="GO" id="GO:0016757">
    <property type="term" value="F:glycosyltransferase activity"/>
    <property type="evidence" value="ECO:0007669"/>
    <property type="project" value="InterPro"/>
</dbReference>
<gene>
    <name evidence="3" type="ORF">Tasa_010_316</name>
</gene>
<sequence length="359" mass="39073">MRIAYIINSVEGGGAALPVPDVTRLMRRLGHEVRVFALTRRDGRAIVPMVASGLGVDVREGGVRDHVSALRWLLRELRDWQPTLLWTSLSRATLLGQIAGQRLHLPVVSWQHSARLKPANAFLLRARRHRSLLWIADSSSVAAQTIKTLRIPADDLVIWPIFRADPATPVARPWQPGEPVRIGTLGRLHPVKGFDALIEAAALLRETSALPPLSFSIAGEGAERGRLEALAQARGVDVTFTGYCANPLDYLRTLHLYAQPSHWEGLCLAAHEAMLCGLPVVASNAGEIPYTVEPGKTGLIVPPKNPRALAGALHTLLSQPQNLAEMGARARTRVLARFGAEAFDRTGSRIIDRVAALTT</sequence>
<evidence type="ECO:0000259" key="2">
    <source>
        <dbReference type="Pfam" id="PF13439"/>
    </source>
</evidence>
<dbReference type="InterPro" id="IPR028098">
    <property type="entry name" value="Glyco_trans_4-like_N"/>
</dbReference>
<dbReference type="STRING" id="1231623.Tasa_010_316"/>
<dbReference type="InterPro" id="IPR001296">
    <property type="entry name" value="Glyco_trans_1"/>
</dbReference>
<feature type="domain" description="Glycosyl transferase family 1" evidence="1">
    <location>
        <begin position="178"/>
        <end position="332"/>
    </location>
</feature>
<dbReference type="Pfam" id="PF00534">
    <property type="entry name" value="Glycos_transf_1"/>
    <property type="match status" value="1"/>
</dbReference>
<keyword evidence="3" id="KW-0808">Transferase</keyword>
<protein>
    <submittedName>
        <fullName evidence="3">Glycosyl transferase group 1</fullName>
    </submittedName>
</protein>
<dbReference type="RefSeq" id="WP_199484046.1">
    <property type="nucleotide sequence ID" value="NZ_BALE01000010.1"/>
</dbReference>
<dbReference type="Proteomes" id="UP000032679">
    <property type="component" value="Unassembled WGS sequence"/>
</dbReference>
<proteinExistence type="predicted"/>
<name>A0A0D6MJE8_9PROT</name>
<accession>A0A0D6MJE8</accession>